<sequence length="175" mass="18687">IISSLVLVKTCNGSEFRVGGPGGRWAVPSDPNSPIYIQWAESNRFQIGDTLLFFYTADQDSVLQVTEDDYDDCNTTSPLNRYTDGHTAFKFNQSGPYYFISGLTQNCLKSEKLVVVVLADRSKKKTTAAPPPPAIAPVPPPSAAPAAAKSPPSPPEEVNPAPAPSENSSPLHNAA</sequence>
<comment type="similarity">
    <text evidence="9">Belongs to the early nodulin-like (ENODL) family.</text>
</comment>
<evidence type="ECO:0000259" key="11">
    <source>
        <dbReference type="PROSITE" id="PS51485"/>
    </source>
</evidence>
<evidence type="ECO:0000256" key="3">
    <source>
        <dbReference type="ARBA" id="ARBA00022622"/>
    </source>
</evidence>
<dbReference type="InterPro" id="IPR008972">
    <property type="entry name" value="Cupredoxin"/>
</dbReference>
<comment type="caution">
    <text evidence="12">The sequence shown here is derived from an EMBL/GenBank/DDBJ whole genome shotgun (WGS) entry which is preliminary data.</text>
</comment>
<evidence type="ECO:0000256" key="2">
    <source>
        <dbReference type="ARBA" id="ARBA00022475"/>
    </source>
</evidence>
<keyword evidence="6" id="KW-1015">Disulfide bond</keyword>
<comment type="subcellular location">
    <subcellularLocation>
        <location evidence="1">Cell membrane</location>
        <topology evidence="1">Lipid-anchor</topology>
        <topology evidence="1">GPI-anchor</topology>
    </subcellularLocation>
</comment>
<feature type="compositionally biased region" description="Pro residues" evidence="10">
    <location>
        <begin position="129"/>
        <end position="143"/>
    </location>
</feature>
<dbReference type="InterPro" id="IPR039391">
    <property type="entry name" value="Phytocyanin-like"/>
</dbReference>
<dbReference type="InterPro" id="IPR003245">
    <property type="entry name" value="Phytocyanin_dom"/>
</dbReference>
<dbReference type="Pfam" id="PF02298">
    <property type="entry name" value="Cu_bind_like"/>
    <property type="match status" value="1"/>
</dbReference>
<keyword evidence="8" id="KW-0449">Lipoprotein</keyword>
<dbReference type="EMBL" id="AUSU01001001">
    <property type="protein sequence ID" value="EPS72033.1"/>
    <property type="molecule type" value="Genomic_DNA"/>
</dbReference>
<dbReference type="InterPro" id="IPR041846">
    <property type="entry name" value="ENL_dom"/>
</dbReference>
<accession>S8E856</accession>
<feature type="non-terminal residue" evidence="12">
    <location>
        <position position="1"/>
    </location>
</feature>
<dbReference type="AlphaFoldDB" id="S8E856"/>
<dbReference type="GO" id="GO:0098552">
    <property type="term" value="C:side of membrane"/>
    <property type="evidence" value="ECO:0007669"/>
    <property type="project" value="UniProtKB-KW"/>
</dbReference>
<proteinExistence type="inferred from homology"/>
<evidence type="ECO:0000313" key="13">
    <source>
        <dbReference type="Proteomes" id="UP000015453"/>
    </source>
</evidence>
<evidence type="ECO:0000256" key="8">
    <source>
        <dbReference type="ARBA" id="ARBA00023288"/>
    </source>
</evidence>
<evidence type="ECO:0000256" key="10">
    <source>
        <dbReference type="SAM" id="MobiDB-lite"/>
    </source>
</evidence>
<dbReference type="GO" id="GO:0009055">
    <property type="term" value="F:electron transfer activity"/>
    <property type="evidence" value="ECO:0007669"/>
    <property type="project" value="InterPro"/>
</dbReference>
<dbReference type="Proteomes" id="UP000015453">
    <property type="component" value="Unassembled WGS sequence"/>
</dbReference>
<keyword evidence="2" id="KW-1003">Cell membrane</keyword>
<dbReference type="GO" id="GO:0005886">
    <property type="term" value="C:plasma membrane"/>
    <property type="evidence" value="ECO:0007669"/>
    <property type="project" value="UniProtKB-SubCell"/>
</dbReference>
<keyword evidence="4" id="KW-0732">Signal</keyword>
<dbReference type="FunFam" id="2.60.40.420:FF:000010">
    <property type="entry name" value="Early nodulin-like protein 1"/>
    <property type="match status" value="1"/>
</dbReference>
<feature type="domain" description="Phytocyanin" evidence="11">
    <location>
        <begin position="14"/>
        <end position="119"/>
    </location>
</feature>
<keyword evidence="7" id="KW-0325">Glycoprotein</keyword>
<dbReference type="PANTHER" id="PTHR33021:SF253">
    <property type="entry name" value="EARLY NODULIN-LIKE PROTEIN 9"/>
    <property type="match status" value="1"/>
</dbReference>
<feature type="non-terminal residue" evidence="12">
    <location>
        <position position="175"/>
    </location>
</feature>
<dbReference type="PANTHER" id="PTHR33021">
    <property type="entry name" value="BLUE COPPER PROTEIN"/>
    <property type="match status" value="1"/>
</dbReference>
<evidence type="ECO:0000256" key="1">
    <source>
        <dbReference type="ARBA" id="ARBA00004609"/>
    </source>
</evidence>
<keyword evidence="13" id="KW-1185">Reference proteome</keyword>
<evidence type="ECO:0000256" key="4">
    <source>
        <dbReference type="ARBA" id="ARBA00022729"/>
    </source>
</evidence>
<reference evidence="12 13" key="1">
    <citation type="journal article" date="2013" name="BMC Genomics">
        <title>The miniature genome of a carnivorous plant Genlisea aurea contains a low number of genes and short non-coding sequences.</title>
        <authorList>
            <person name="Leushkin E.V."/>
            <person name="Sutormin R.A."/>
            <person name="Nabieva E.R."/>
            <person name="Penin A.A."/>
            <person name="Kondrashov A.S."/>
            <person name="Logacheva M.D."/>
        </authorList>
    </citation>
    <scope>NUCLEOTIDE SEQUENCE [LARGE SCALE GENOMIC DNA]</scope>
</reference>
<dbReference type="SUPFAM" id="SSF49503">
    <property type="entry name" value="Cupredoxins"/>
    <property type="match status" value="1"/>
</dbReference>
<feature type="compositionally biased region" description="Low complexity" evidence="10">
    <location>
        <begin position="164"/>
        <end position="175"/>
    </location>
</feature>
<keyword evidence="3" id="KW-0336">GPI-anchor</keyword>
<evidence type="ECO:0000256" key="5">
    <source>
        <dbReference type="ARBA" id="ARBA00023136"/>
    </source>
</evidence>
<feature type="compositionally biased region" description="Pro residues" evidence="10">
    <location>
        <begin position="151"/>
        <end position="163"/>
    </location>
</feature>
<dbReference type="OrthoDB" id="691587at2759"/>
<evidence type="ECO:0000313" key="12">
    <source>
        <dbReference type="EMBL" id="EPS72033.1"/>
    </source>
</evidence>
<dbReference type="Gene3D" id="2.60.40.420">
    <property type="entry name" value="Cupredoxins - blue copper proteins"/>
    <property type="match status" value="1"/>
</dbReference>
<dbReference type="PROSITE" id="PS51485">
    <property type="entry name" value="PHYTOCYANIN"/>
    <property type="match status" value="1"/>
</dbReference>
<evidence type="ECO:0000256" key="9">
    <source>
        <dbReference type="ARBA" id="ARBA00035011"/>
    </source>
</evidence>
<name>S8E856_9LAMI</name>
<evidence type="ECO:0000256" key="7">
    <source>
        <dbReference type="ARBA" id="ARBA00023180"/>
    </source>
</evidence>
<evidence type="ECO:0000256" key="6">
    <source>
        <dbReference type="ARBA" id="ARBA00023157"/>
    </source>
</evidence>
<feature type="region of interest" description="Disordered" evidence="10">
    <location>
        <begin position="123"/>
        <end position="175"/>
    </location>
</feature>
<organism evidence="12 13">
    <name type="scientific">Genlisea aurea</name>
    <dbReference type="NCBI Taxonomy" id="192259"/>
    <lineage>
        <taxon>Eukaryota</taxon>
        <taxon>Viridiplantae</taxon>
        <taxon>Streptophyta</taxon>
        <taxon>Embryophyta</taxon>
        <taxon>Tracheophyta</taxon>
        <taxon>Spermatophyta</taxon>
        <taxon>Magnoliopsida</taxon>
        <taxon>eudicotyledons</taxon>
        <taxon>Gunneridae</taxon>
        <taxon>Pentapetalae</taxon>
        <taxon>asterids</taxon>
        <taxon>lamiids</taxon>
        <taxon>Lamiales</taxon>
        <taxon>Lentibulariaceae</taxon>
        <taxon>Genlisea</taxon>
    </lineage>
</organism>
<keyword evidence="5" id="KW-0472">Membrane</keyword>
<dbReference type="CDD" id="cd11019">
    <property type="entry name" value="OsENODL1_like"/>
    <property type="match status" value="1"/>
</dbReference>
<gene>
    <name evidence="12" type="ORF">M569_02727</name>
</gene>
<protein>
    <recommendedName>
        <fullName evidence="11">Phytocyanin domain-containing protein</fullName>
    </recommendedName>
</protein>